<sequence length="220" mass="25276">MDYPPVSVSNYDHGHPNERLNLPMFLYYIQHARSQTKVSGKYGDIEAADTTQSSYTLAELKQRTAEHLAWRNKRPSCFVSAFAELYHALNWGRQLEGPVYMYKIDTRLFARDPFKHYVSPVQVLGQDQYLFLHRIPRVAIVSCQQIKAAGCEILISTGPPFHRERDTWWSAWAILSSSATTRRNPPYRSSIPASRPRLSARNPNFANARRGRPVVTSKDH</sequence>
<dbReference type="Proteomes" id="UP001278500">
    <property type="component" value="Unassembled WGS sequence"/>
</dbReference>
<dbReference type="GeneID" id="87859517"/>
<evidence type="ECO:0000313" key="4">
    <source>
        <dbReference type="Proteomes" id="UP001278500"/>
    </source>
</evidence>
<organism evidence="3 4">
    <name type="scientific">Neurospora tetraspora</name>
    <dbReference type="NCBI Taxonomy" id="94610"/>
    <lineage>
        <taxon>Eukaryota</taxon>
        <taxon>Fungi</taxon>
        <taxon>Dikarya</taxon>
        <taxon>Ascomycota</taxon>
        <taxon>Pezizomycotina</taxon>
        <taxon>Sordariomycetes</taxon>
        <taxon>Sordariomycetidae</taxon>
        <taxon>Sordariales</taxon>
        <taxon>Sordariaceae</taxon>
        <taxon>Neurospora</taxon>
    </lineage>
</organism>
<feature type="region of interest" description="Disordered" evidence="1">
    <location>
        <begin position="181"/>
        <end position="220"/>
    </location>
</feature>
<reference evidence="3" key="2">
    <citation type="submission" date="2023-06" db="EMBL/GenBank/DDBJ databases">
        <authorList>
            <consortium name="Lawrence Berkeley National Laboratory"/>
            <person name="Haridas S."/>
            <person name="Hensen N."/>
            <person name="Bonometti L."/>
            <person name="Westerberg I."/>
            <person name="Brannstrom I.O."/>
            <person name="Guillou S."/>
            <person name="Cros-Aarteil S."/>
            <person name="Calhoun S."/>
            <person name="Kuo A."/>
            <person name="Mondo S."/>
            <person name="Pangilinan J."/>
            <person name="Riley R."/>
            <person name="Labutti K."/>
            <person name="Andreopoulos B."/>
            <person name="Lipzen A."/>
            <person name="Chen C."/>
            <person name="Yanf M."/>
            <person name="Daum C."/>
            <person name="Ng V."/>
            <person name="Clum A."/>
            <person name="Steindorff A."/>
            <person name="Ohm R."/>
            <person name="Martin F."/>
            <person name="Silar P."/>
            <person name="Natvig D."/>
            <person name="Lalanne C."/>
            <person name="Gautier V."/>
            <person name="Ament-Velasquez S.L."/>
            <person name="Kruys A."/>
            <person name="Hutchinson M.I."/>
            <person name="Powell A.J."/>
            <person name="Barry K."/>
            <person name="Miller A.N."/>
            <person name="Grigoriev I.V."/>
            <person name="Debuchy R."/>
            <person name="Gladieux P."/>
            <person name="Thoren M.H."/>
            <person name="Johannesson H."/>
        </authorList>
    </citation>
    <scope>NUCLEOTIDE SEQUENCE</scope>
    <source>
        <strain evidence="3">CBS 560.94</strain>
    </source>
</reference>
<protein>
    <recommendedName>
        <fullName evidence="2">DUF7587 domain-containing protein</fullName>
    </recommendedName>
</protein>
<reference evidence="3" key="1">
    <citation type="journal article" date="2023" name="Mol. Phylogenet. Evol.">
        <title>Genome-scale phylogeny and comparative genomics of the fungal order Sordariales.</title>
        <authorList>
            <person name="Hensen N."/>
            <person name="Bonometti L."/>
            <person name="Westerberg I."/>
            <person name="Brannstrom I.O."/>
            <person name="Guillou S."/>
            <person name="Cros-Aarteil S."/>
            <person name="Calhoun S."/>
            <person name="Haridas S."/>
            <person name="Kuo A."/>
            <person name="Mondo S."/>
            <person name="Pangilinan J."/>
            <person name="Riley R."/>
            <person name="LaButti K."/>
            <person name="Andreopoulos B."/>
            <person name="Lipzen A."/>
            <person name="Chen C."/>
            <person name="Yan M."/>
            <person name="Daum C."/>
            <person name="Ng V."/>
            <person name="Clum A."/>
            <person name="Steindorff A."/>
            <person name="Ohm R.A."/>
            <person name="Martin F."/>
            <person name="Silar P."/>
            <person name="Natvig D.O."/>
            <person name="Lalanne C."/>
            <person name="Gautier V."/>
            <person name="Ament-Velasquez S.L."/>
            <person name="Kruys A."/>
            <person name="Hutchinson M.I."/>
            <person name="Powell A.J."/>
            <person name="Barry K."/>
            <person name="Miller A.N."/>
            <person name="Grigoriev I.V."/>
            <person name="Debuchy R."/>
            <person name="Gladieux P."/>
            <person name="Hiltunen Thoren M."/>
            <person name="Johannesson H."/>
        </authorList>
    </citation>
    <scope>NUCLEOTIDE SEQUENCE</scope>
    <source>
        <strain evidence="3">CBS 560.94</strain>
    </source>
</reference>
<accession>A0AAE0JDU5</accession>
<evidence type="ECO:0000313" key="3">
    <source>
        <dbReference type="EMBL" id="KAK3343246.1"/>
    </source>
</evidence>
<keyword evidence="4" id="KW-1185">Reference proteome</keyword>
<evidence type="ECO:0000256" key="1">
    <source>
        <dbReference type="SAM" id="MobiDB-lite"/>
    </source>
</evidence>
<feature type="domain" description="DUF7587" evidence="2">
    <location>
        <begin position="22"/>
        <end position="145"/>
    </location>
</feature>
<dbReference type="Pfam" id="PF24494">
    <property type="entry name" value="DUF7587"/>
    <property type="match status" value="1"/>
</dbReference>
<gene>
    <name evidence="3" type="ORF">B0H65DRAFT_244249</name>
</gene>
<dbReference type="EMBL" id="JAUEPP010000005">
    <property type="protein sequence ID" value="KAK3343246.1"/>
    <property type="molecule type" value="Genomic_DNA"/>
</dbReference>
<evidence type="ECO:0000259" key="2">
    <source>
        <dbReference type="Pfam" id="PF24494"/>
    </source>
</evidence>
<dbReference type="SUPFAM" id="SSF56399">
    <property type="entry name" value="ADP-ribosylation"/>
    <property type="match status" value="1"/>
</dbReference>
<dbReference type="PANTHER" id="PTHR40781">
    <property type="match status" value="1"/>
</dbReference>
<name>A0AAE0JDU5_9PEZI</name>
<comment type="caution">
    <text evidence="3">The sequence shown here is derived from an EMBL/GenBank/DDBJ whole genome shotgun (WGS) entry which is preliminary data.</text>
</comment>
<dbReference type="AlphaFoldDB" id="A0AAE0JDU5"/>
<dbReference type="PANTHER" id="PTHR40781:SF1">
    <property type="match status" value="1"/>
</dbReference>
<dbReference type="InterPro" id="IPR056009">
    <property type="entry name" value="DUF7587"/>
</dbReference>
<dbReference type="RefSeq" id="XP_062681039.1">
    <property type="nucleotide sequence ID" value="XM_062822363.1"/>
</dbReference>
<proteinExistence type="predicted"/>
<dbReference type="Gene3D" id="3.90.210.10">
    <property type="entry name" value="Heat-Labile Enterotoxin, subunit A"/>
    <property type="match status" value="1"/>
</dbReference>